<evidence type="ECO:0008006" key="3">
    <source>
        <dbReference type="Google" id="ProtNLM"/>
    </source>
</evidence>
<name>A0AA38RL31_9PEZI</name>
<gene>
    <name evidence="1" type="ORF">NKR19_g4684</name>
</gene>
<dbReference type="CDD" id="cd10170">
    <property type="entry name" value="ASKHA_NBD_HSP70"/>
    <property type="match status" value="1"/>
</dbReference>
<protein>
    <recommendedName>
        <fullName evidence="3">Actin-like ATPase domain-containing protein</fullName>
    </recommendedName>
</protein>
<dbReference type="Proteomes" id="UP001174691">
    <property type="component" value="Unassembled WGS sequence"/>
</dbReference>
<comment type="caution">
    <text evidence="1">The sequence shown here is derived from an EMBL/GenBank/DDBJ whole genome shotgun (WGS) entry which is preliminary data.</text>
</comment>
<dbReference type="EMBL" id="JANBVN010000060">
    <property type="protein sequence ID" value="KAJ9151691.1"/>
    <property type="molecule type" value="Genomic_DNA"/>
</dbReference>
<accession>A0AA38RL31</accession>
<organism evidence="1 2">
    <name type="scientific">Coniochaeta hoffmannii</name>
    <dbReference type="NCBI Taxonomy" id="91930"/>
    <lineage>
        <taxon>Eukaryota</taxon>
        <taxon>Fungi</taxon>
        <taxon>Dikarya</taxon>
        <taxon>Ascomycota</taxon>
        <taxon>Pezizomycotina</taxon>
        <taxon>Sordariomycetes</taxon>
        <taxon>Sordariomycetidae</taxon>
        <taxon>Coniochaetales</taxon>
        <taxon>Coniochaetaceae</taxon>
        <taxon>Coniochaeta</taxon>
    </lineage>
</organism>
<dbReference type="SUPFAM" id="SSF53067">
    <property type="entry name" value="Actin-like ATPase domain"/>
    <property type="match status" value="1"/>
</dbReference>
<evidence type="ECO:0000313" key="2">
    <source>
        <dbReference type="Proteomes" id="UP001174691"/>
    </source>
</evidence>
<keyword evidence="2" id="KW-1185">Reference proteome</keyword>
<dbReference type="InterPro" id="IPR043129">
    <property type="entry name" value="ATPase_NBD"/>
</dbReference>
<proteinExistence type="predicted"/>
<reference evidence="1" key="1">
    <citation type="submission" date="2022-07" db="EMBL/GenBank/DDBJ databases">
        <title>Fungi with potential for degradation of polypropylene.</title>
        <authorList>
            <person name="Gostincar C."/>
        </authorList>
    </citation>
    <scope>NUCLEOTIDE SEQUENCE</scope>
    <source>
        <strain evidence="1">EXF-13287</strain>
    </source>
</reference>
<dbReference type="AlphaFoldDB" id="A0AA38RL31"/>
<evidence type="ECO:0000313" key="1">
    <source>
        <dbReference type="EMBL" id="KAJ9151691.1"/>
    </source>
</evidence>
<sequence length="630" mass="71162">MSAKKGPPLPINLSIDIGSSSTRAGIFTLDPEQFMHVECRTKDHSSCRYQPGEFSSNCYPFDDNGPTYLGGQPDPSRQSISAKFIFYALTNKSDAIFRRHMLDYPPAEALQHRNREPAFRARLRSGLVGLLTTVRDSARQLCKVMNFSIQSIALTIPAQWNLDFEALYRELVVEVFDCSPDTIFFYTEVEALAHTLVTNHAGELDLSVEHPELFTLFMDFGGHNMNSGTYDILLSEDGGAKFYRMNKPHGVGGGSESWEYKLGQLCFGEYLHHSSGSELLPRSKRDILEDFNVKKRKLGPDAPWHDRDFIHELQEPQWKVRIHASQVKQLCKDALRQPLLLAEQQIKIFSQLGGRGVPLMIVVSGGSAKHPYVQEQLKAYCEKYRLPVPRFSHDFIGFFETMTIARGALLAVSKLTTVDEFMARGAAFGIQLRTRLRSRTPGPKDWETTAYFLLDKNHKPNLQDTLYFYKGEEARIVCDPFFRAESDAAQLQPFRCYDVSPPWAPIQGKWTFELSLTKEGEDSFLVLKASRKPTGRGSAKKRRTVKEYKFPLYYDGGSGCVLIGGKDKALEDLGPDTPWGEEHEVDENEDTIDKYLEDQSREGLPILVSSSQTTISVPVGEAVRKRGRGE</sequence>